<dbReference type="GO" id="GO:0006508">
    <property type="term" value="P:proteolysis"/>
    <property type="evidence" value="ECO:0007669"/>
    <property type="project" value="InterPro"/>
</dbReference>
<dbReference type="Proteomes" id="UP001218188">
    <property type="component" value="Unassembled WGS sequence"/>
</dbReference>
<comment type="similarity">
    <text evidence="1">Belongs to the peptidase A1 family.</text>
</comment>
<dbReference type="Gene3D" id="2.40.70.10">
    <property type="entry name" value="Acid Proteases"/>
    <property type="match status" value="2"/>
</dbReference>
<dbReference type="PROSITE" id="PS51767">
    <property type="entry name" value="PEPTIDASE_A1"/>
    <property type="match status" value="1"/>
</dbReference>
<dbReference type="InterPro" id="IPR034164">
    <property type="entry name" value="Pepsin-like_dom"/>
</dbReference>
<feature type="compositionally biased region" description="Polar residues" evidence="2">
    <location>
        <begin position="439"/>
        <end position="461"/>
    </location>
</feature>
<evidence type="ECO:0000313" key="6">
    <source>
        <dbReference type="EMBL" id="KAJ7037450.1"/>
    </source>
</evidence>
<dbReference type="CDD" id="cd05471">
    <property type="entry name" value="pepsin_like"/>
    <property type="match status" value="1"/>
</dbReference>
<feature type="region of interest" description="Disordered" evidence="2">
    <location>
        <begin position="425"/>
        <end position="541"/>
    </location>
</feature>
<feature type="chain" id="PRO_5042127084" evidence="4">
    <location>
        <begin position="22"/>
        <end position="541"/>
    </location>
</feature>
<dbReference type="EMBL" id="JARJCM010000037">
    <property type="protein sequence ID" value="KAJ7037450.1"/>
    <property type="molecule type" value="Genomic_DNA"/>
</dbReference>
<feature type="transmembrane region" description="Helical" evidence="3">
    <location>
        <begin position="388"/>
        <end position="415"/>
    </location>
</feature>
<keyword evidence="3" id="KW-0812">Transmembrane</keyword>
<comment type="caution">
    <text evidence="6">The sequence shown here is derived from an EMBL/GenBank/DDBJ whole genome shotgun (WGS) entry which is preliminary data.</text>
</comment>
<evidence type="ECO:0000259" key="5">
    <source>
        <dbReference type="PROSITE" id="PS51767"/>
    </source>
</evidence>
<reference evidence="6" key="1">
    <citation type="submission" date="2023-03" db="EMBL/GenBank/DDBJ databases">
        <title>Massive genome expansion in bonnet fungi (Mycena s.s.) driven by repeated elements and novel gene families across ecological guilds.</title>
        <authorList>
            <consortium name="Lawrence Berkeley National Laboratory"/>
            <person name="Harder C.B."/>
            <person name="Miyauchi S."/>
            <person name="Viragh M."/>
            <person name="Kuo A."/>
            <person name="Thoen E."/>
            <person name="Andreopoulos B."/>
            <person name="Lu D."/>
            <person name="Skrede I."/>
            <person name="Drula E."/>
            <person name="Henrissat B."/>
            <person name="Morin E."/>
            <person name="Kohler A."/>
            <person name="Barry K."/>
            <person name="LaButti K."/>
            <person name="Morin E."/>
            <person name="Salamov A."/>
            <person name="Lipzen A."/>
            <person name="Mereny Z."/>
            <person name="Hegedus B."/>
            <person name="Baldrian P."/>
            <person name="Stursova M."/>
            <person name="Weitz H."/>
            <person name="Taylor A."/>
            <person name="Grigoriev I.V."/>
            <person name="Nagy L.G."/>
            <person name="Martin F."/>
            <person name="Kauserud H."/>
        </authorList>
    </citation>
    <scope>NUCLEOTIDE SEQUENCE</scope>
    <source>
        <strain evidence="6">CBHHK200</strain>
    </source>
</reference>
<feature type="domain" description="Peptidase A1" evidence="5">
    <location>
        <begin position="46"/>
        <end position="375"/>
    </location>
</feature>
<dbReference type="InterPro" id="IPR001461">
    <property type="entry name" value="Aspartic_peptidase_A1"/>
</dbReference>
<gene>
    <name evidence="6" type="ORF">C8F04DRAFT_411860</name>
</gene>
<evidence type="ECO:0000313" key="7">
    <source>
        <dbReference type="Proteomes" id="UP001218188"/>
    </source>
</evidence>
<dbReference type="Pfam" id="PF00026">
    <property type="entry name" value="Asp"/>
    <property type="match status" value="1"/>
</dbReference>
<keyword evidence="3" id="KW-0472">Membrane</keyword>
<dbReference type="PANTHER" id="PTHR47966">
    <property type="entry name" value="BETA-SITE APP-CLEAVING ENZYME, ISOFORM A-RELATED"/>
    <property type="match status" value="1"/>
</dbReference>
<evidence type="ECO:0000256" key="4">
    <source>
        <dbReference type="SAM" id="SignalP"/>
    </source>
</evidence>
<dbReference type="SUPFAM" id="SSF50630">
    <property type="entry name" value="Acid proteases"/>
    <property type="match status" value="1"/>
</dbReference>
<feature type="compositionally biased region" description="Low complexity" evidence="2">
    <location>
        <begin position="469"/>
        <end position="487"/>
    </location>
</feature>
<accession>A0AAD6T2Z9</accession>
<organism evidence="6 7">
    <name type="scientific">Mycena alexandri</name>
    <dbReference type="NCBI Taxonomy" id="1745969"/>
    <lineage>
        <taxon>Eukaryota</taxon>
        <taxon>Fungi</taxon>
        <taxon>Dikarya</taxon>
        <taxon>Basidiomycota</taxon>
        <taxon>Agaricomycotina</taxon>
        <taxon>Agaricomycetes</taxon>
        <taxon>Agaricomycetidae</taxon>
        <taxon>Agaricales</taxon>
        <taxon>Marasmiineae</taxon>
        <taxon>Mycenaceae</taxon>
        <taxon>Mycena</taxon>
    </lineage>
</organism>
<name>A0AAD6T2Z9_9AGAR</name>
<evidence type="ECO:0000256" key="1">
    <source>
        <dbReference type="ARBA" id="ARBA00007447"/>
    </source>
</evidence>
<dbReference type="InterPro" id="IPR033121">
    <property type="entry name" value="PEPTIDASE_A1"/>
</dbReference>
<keyword evidence="4" id="KW-0732">Signal</keyword>
<dbReference type="AlphaFoldDB" id="A0AAD6T2Z9"/>
<feature type="signal peptide" evidence="4">
    <location>
        <begin position="1"/>
        <end position="21"/>
    </location>
</feature>
<evidence type="ECO:0000256" key="2">
    <source>
        <dbReference type="SAM" id="MobiDB-lite"/>
    </source>
</evidence>
<sequence length="541" mass="57412">MSLLFLLPSFVFFSLFALADAQIATRDVPPPQTLVIPLSMHTSQVYSVKVNMSSNASPQSFSFALSTSTAITTVAGADCDSCGGVPSYNPSASSSVQQLPQAQNVSTLNGTASGAVVREYCGLLQSNGSAWVYPNQTVTVANQSASFFSPGVSGMIGVGLAPFVDSPAANWLAQNPTQPTFSFGMALNSPSNFSTDGGVLHWLQPDPSFYQGDIAWKPMLAANASIPSNRSSWFVEMDAWSVSGGSSSFNISQSGTELLTLLDPFYSTIVFPQSSARAIYADIPGASKHATSAFAHSWKLPCDSKFRLTVTFGTFSTSLDQTSLVVKQADGVCVGALQEWIDASATEYLLGSPFIAVLYLIFSYSQQGNGSVGVAARIPASNKLSPGALAGVILGTVAVVALLIIAGVLLYFTFLRRSAKAPHKRKLSKTDVTPFPSDFTESTSSRRSLRPNNYNGQQQGEPWSPDWQTTLLSESTPSPSPNTNTFPGGTTYGTQSSHAYYRTEVDSSPSLIHLDSPPPYAIPPGASPVPLLPLRKNRQPS</sequence>
<feature type="compositionally biased region" description="Pro residues" evidence="2">
    <location>
        <begin position="516"/>
        <end position="531"/>
    </location>
</feature>
<keyword evidence="3" id="KW-1133">Transmembrane helix</keyword>
<dbReference type="PANTHER" id="PTHR47966:SF51">
    <property type="entry name" value="BETA-SITE APP-CLEAVING ENZYME, ISOFORM A-RELATED"/>
    <property type="match status" value="1"/>
</dbReference>
<dbReference type="InterPro" id="IPR021109">
    <property type="entry name" value="Peptidase_aspartic_dom_sf"/>
</dbReference>
<dbReference type="GO" id="GO:0004190">
    <property type="term" value="F:aspartic-type endopeptidase activity"/>
    <property type="evidence" value="ECO:0007669"/>
    <property type="project" value="InterPro"/>
</dbReference>
<proteinExistence type="inferred from homology"/>
<keyword evidence="7" id="KW-1185">Reference proteome</keyword>
<evidence type="ECO:0000256" key="3">
    <source>
        <dbReference type="SAM" id="Phobius"/>
    </source>
</evidence>
<protein>
    <submittedName>
        <fullName evidence="6">Aspartic peptidase domain-containing protein</fullName>
    </submittedName>
</protein>